<feature type="transmembrane region" description="Helical" evidence="6">
    <location>
        <begin position="165"/>
        <end position="198"/>
    </location>
</feature>
<accession>A0ABR2YTJ7</accession>
<comment type="caution">
    <text evidence="7">The sequence shown here is derived from an EMBL/GenBank/DDBJ whole genome shotgun (WGS) entry which is preliminary data.</text>
</comment>
<reference evidence="7 8" key="1">
    <citation type="journal article" date="2024" name="Nat. Commun.">
        <title>Phylogenomics reveals the evolutionary origins of lichenization in chlorophyte algae.</title>
        <authorList>
            <person name="Puginier C."/>
            <person name="Libourel C."/>
            <person name="Otte J."/>
            <person name="Skaloud P."/>
            <person name="Haon M."/>
            <person name="Grisel S."/>
            <person name="Petersen M."/>
            <person name="Berrin J.G."/>
            <person name="Delaux P.M."/>
            <person name="Dal Grande F."/>
            <person name="Keller J."/>
        </authorList>
    </citation>
    <scope>NUCLEOTIDE SEQUENCE [LARGE SCALE GENOMIC DNA]</scope>
    <source>
        <strain evidence="7 8">SAG 216-7</strain>
    </source>
</reference>
<dbReference type="PANTHER" id="PTHR13377">
    <property type="entry name" value="PLACENTAL PROTEIN 6"/>
    <property type="match status" value="1"/>
</dbReference>
<keyword evidence="2 6" id="KW-0812">Transmembrane</keyword>
<comment type="subcellular location">
    <subcellularLocation>
        <location evidence="1">Membrane</location>
        <topology evidence="1">Multi-pass membrane protein</topology>
    </subcellularLocation>
</comment>
<dbReference type="Pfam" id="PF08551">
    <property type="entry name" value="DUF1751"/>
    <property type="match status" value="1"/>
</dbReference>
<keyword evidence="8" id="KW-1185">Reference proteome</keyword>
<keyword evidence="3 6" id="KW-1133">Transmembrane helix</keyword>
<dbReference type="InterPro" id="IPR035952">
    <property type="entry name" value="Rhomboid-like_sf"/>
</dbReference>
<dbReference type="Proteomes" id="UP001491310">
    <property type="component" value="Unassembled WGS sequence"/>
</dbReference>
<evidence type="ECO:0000256" key="4">
    <source>
        <dbReference type="ARBA" id="ARBA00023136"/>
    </source>
</evidence>
<evidence type="ECO:0000313" key="7">
    <source>
        <dbReference type="EMBL" id="KAK9915060.1"/>
    </source>
</evidence>
<evidence type="ECO:0000256" key="3">
    <source>
        <dbReference type="ARBA" id="ARBA00022989"/>
    </source>
</evidence>
<feature type="transmembrane region" description="Helical" evidence="6">
    <location>
        <begin position="12"/>
        <end position="38"/>
    </location>
</feature>
<protein>
    <recommendedName>
        <fullName evidence="9">DUF1751-domain-containing protein</fullName>
    </recommendedName>
</protein>
<evidence type="ECO:0008006" key="9">
    <source>
        <dbReference type="Google" id="ProtNLM"/>
    </source>
</evidence>
<dbReference type="SUPFAM" id="SSF144091">
    <property type="entry name" value="Rhomboid-like"/>
    <property type="match status" value="1"/>
</dbReference>
<dbReference type="PANTHER" id="PTHR13377:SF3">
    <property type="entry name" value="TRANSMEMBRANE PROTEIN 115"/>
    <property type="match status" value="1"/>
</dbReference>
<evidence type="ECO:0000256" key="1">
    <source>
        <dbReference type="ARBA" id="ARBA00004141"/>
    </source>
</evidence>
<evidence type="ECO:0000256" key="2">
    <source>
        <dbReference type="ARBA" id="ARBA00022692"/>
    </source>
</evidence>
<evidence type="ECO:0000313" key="8">
    <source>
        <dbReference type="Proteomes" id="UP001491310"/>
    </source>
</evidence>
<name>A0ABR2YTJ7_9CHLO</name>
<dbReference type="Gene3D" id="1.20.1540.10">
    <property type="entry name" value="Rhomboid-like"/>
    <property type="match status" value="1"/>
</dbReference>
<gene>
    <name evidence="7" type="ORF">WJX75_004284</name>
</gene>
<proteinExistence type="predicted"/>
<feature type="compositionally biased region" description="Basic and acidic residues" evidence="5">
    <location>
        <begin position="271"/>
        <end position="288"/>
    </location>
</feature>
<organism evidence="7 8">
    <name type="scientific">Coccomyxa subellipsoidea</name>
    <dbReference type="NCBI Taxonomy" id="248742"/>
    <lineage>
        <taxon>Eukaryota</taxon>
        <taxon>Viridiplantae</taxon>
        <taxon>Chlorophyta</taxon>
        <taxon>core chlorophytes</taxon>
        <taxon>Trebouxiophyceae</taxon>
        <taxon>Trebouxiophyceae incertae sedis</taxon>
        <taxon>Coccomyxaceae</taxon>
        <taxon>Coccomyxa</taxon>
    </lineage>
</organism>
<dbReference type="EMBL" id="JALJOT010000005">
    <property type="protein sequence ID" value="KAK9915060.1"/>
    <property type="molecule type" value="Genomic_DNA"/>
</dbReference>
<evidence type="ECO:0000256" key="5">
    <source>
        <dbReference type="SAM" id="MobiDB-lite"/>
    </source>
</evidence>
<keyword evidence="4 6" id="KW-0472">Membrane</keyword>
<sequence>MKFLTDFTKLSKVIAGVIVLGYLVQLIAPSTRGVLALVPGRFLPCAWNIFTAGLLEVHFYKVVFSVLSCLALARLIEPVWGSSEYLKFLAATNVATGGATLFLLYIFFALTHYSEKSGDLLYKEVSGFEGIVAGCLVAIKQIMPDNEIMLLTGVIRFRAKHLPSLFLVFAVAGSFLLGTAVSTVPFVCFGTYFAWVYLRFLQYKPELSARGDPFNEDFRFASFFPEVVQPPVDKVAQVVGIALRLVPRSPTRAAGGFVPGAAPLPGSDDADAARRRERGARALEERLGARKPASVPVSTNVDIEAPLAEDRTPQVVSSGGEVS</sequence>
<feature type="transmembrane region" description="Helical" evidence="6">
    <location>
        <begin position="88"/>
        <end position="108"/>
    </location>
</feature>
<dbReference type="InterPro" id="IPR013861">
    <property type="entry name" value="TMEM115/Pdh1/Rbl19"/>
</dbReference>
<evidence type="ECO:0000256" key="6">
    <source>
        <dbReference type="SAM" id="Phobius"/>
    </source>
</evidence>
<feature type="region of interest" description="Disordered" evidence="5">
    <location>
        <begin position="256"/>
        <end position="323"/>
    </location>
</feature>
<dbReference type="SMART" id="SM01160">
    <property type="entry name" value="DUF1751"/>
    <property type="match status" value="1"/>
</dbReference>